<evidence type="ECO:0000259" key="1">
    <source>
        <dbReference type="Pfam" id="PF04754"/>
    </source>
</evidence>
<name>V2Y0S7_9FIRM</name>
<accession>V2Y0S7</accession>
<evidence type="ECO:0000313" key="2">
    <source>
        <dbReference type="EMBL" id="ESL01657.1"/>
    </source>
</evidence>
<dbReference type="eggNOG" id="COG5464">
    <property type="taxonomic scope" value="Bacteria"/>
</dbReference>
<gene>
    <name evidence="2" type="ORF">GCWU0000282_003218</name>
</gene>
<evidence type="ECO:0000313" key="3">
    <source>
        <dbReference type="Proteomes" id="UP000018227"/>
    </source>
</evidence>
<comment type="caution">
    <text evidence="2">The sequence shown here is derived from an EMBL/GenBank/DDBJ whole genome shotgun (WGS) entry which is preliminary data.</text>
</comment>
<dbReference type="HOGENOM" id="CLU_066636_1_0_9"/>
<sequence>MLDYDVTEKLLEDYNDVFADIVNTLLFDGKERVKEDSLEDSKINSAYKAEDGKLHEQERDVSKYWKEGNTNLLVVGIENQTKAEKLMPARIIGYDGASYRSQLLKSTGRLPKNKLTPVVTIVLYFGLTRWNQPKNLKGILDIPTGLEDFVSDYKINVFEIAFLPEEKVNKFKSDFRLVAKYFTNIRKNPYYLPADENEIKHVDAVLKFLSIMSGSEDIIEKLTANNGSEVKNMTGGPLSQLYYKGVSEGREEGLLQGINETLLKVYLNCRSKGMSVEESEEIVHFADRESLDMAEEEYQRQKLGK</sequence>
<dbReference type="OrthoDB" id="2027750at2"/>
<organism evidence="2 3">
    <name type="scientific">Catonella morbi ATCC 51271</name>
    <dbReference type="NCBI Taxonomy" id="592026"/>
    <lineage>
        <taxon>Bacteria</taxon>
        <taxon>Bacillati</taxon>
        <taxon>Bacillota</taxon>
        <taxon>Clostridia</taxon>
        <taxon>Lachnospirales</taxon>
        <taxon>Lachnospiraceae</taxon>
        <taxon>Catonella</taxon>
    </lineage>
</organism>
<dbReference type="EMBL" id="ACIL03000021">
    <property type="protein sequence ID" value="ESL01657.1"/>
    <property type="molecule type" value="Genomic_DNA"/>
</dbReference>
<dbReference type="Pfam" id="PF04754">
    <property type="entry name" value="Transposase_31"/>
    <property type="match status" value="1"/>
</dbReference>
<protein>
    <recommendedName>
        <fullName evidence="1">Transposase (putative) YhgA-like domain-containing protein</fullName>
    </recommendedName>
</protein>
<dbReference type="STRING" id="592026.GCWU0000282_003218"/>
<proteinExistence type="predicted"/>
<keyword evidence="3" id="KW-1185">Reference proteome</keyword>
<dbReference type="RefSeq" id="WP_023356056.1">
    <property type="nucleotide sequence ID" value="NZ_KI535371.1"/>
</dbReference>
<feature type="domain" description="Transposase (putative) YhgA-like" evidence="1">
    <location>
        <begin position="66"/>
        <end position="188"/>
    </location>
</feature>
<dbReference type="InterPro" id="IPR006842">
    <property type="entry name" value="Transposase_31"/>
</dbReference>
<dbReference type="Proteomes" id="UP000018227">
    <property type="component" value="Unassembled WGS sequence"/>
</dbReference>
<dbReference type="AlphaFoldDB" id="V2Y0S7"/>
<reference evidence="2 3" key="1">
    <citation type="submission" date="2013-06" db="EMBL/GenBank/DDBJ databases">
        <authorList>
            <person name="Weinstock G."/>
            <person name="Sodergren E."/>
            <person name="Clifton S."/>
            <person name="Fulton L."/>
            <person name="Fulton B."/>
            <person name="Courtney L."/>
            <person name="Fronick C."/>
            <person name="Harrison M."/>
            <person name="Strong C."/>
            <person name="Farmer C."/>
            <person name="Delahaunty K."/>
            <person name="Markovic C."/>
            <person name="Hall O."/>
            <person name="Minx P."/>
            <person name="Tomlinson C."/>
            <person name="Mitreva M."/>
            <person name="Nelson J."/>
            <person name="Hou S."/>
            <person name="Wollam A."/>
            <person name="Pepin K.H."/>
            <person name="Johnson M."/>
            <person name="Bhonagiri V."/>
            <person name="Nash W.E."/>
            <person name="Warren W."/>
            <person name="Chinwalla A."/>
            <person name="Mardis E.R."/>
            <person name="Wilson R.K."/>
        </authorList>
    </citation>
    <scope>NUCLEOTIDE SEQUENCE [LARGE SCALE GENOMIC DNA]</scope>
    <source>
        <strain evidence="2 3">ATCC 51271</strain>
    </source>
</reference>